<dbReference type="NCBIfam" id="TIGR00589">
    <property type="entry name" value="ogt"/>
    <property type="match status" value="1"/>
</dbReference>
<feature type="domain" description="Methylated-DNA-[protein]-cysteine S-methyltransferase DNA binding" evidence="9">
    <location>
        <begin position="68"/>
        <end position="146"/>
    </location>
</feature>
<dbReference type="FunFam" id="1.10.10.10:FF:000214">
    <property type="entry name" value="Methylated-DNA--protein-cysteine methyltransferase"/>
    <property type="match status" value="1"/>
</dbReference>
<keyword evidence="3 8" id="KW-0489">Methyltransferase</keyword>
<organism evidence="11 12">
    <name type="scientific">Eilatimonas milleporae</name>
    <dbReference type="NCBI Taxonomy" id="911205"/>
    <lineage>
        <taxon>Bacteria</taxon>
        <taxon>Pseudomonadati</taxon>
        <taxon>Pseudomonadota</taxon>
        <taxon>Alphaproteobacteria</taxon>
        <taxon>Kordiimonadales</taxon>
        <taxon>Kordiimonadaceae</taxon>
        <taxon>Eilatimonas</taxon>
    </lineage>
</organism>
<evidence type="ECO:0000256" key="5">
    <source>
        <dbReference type="ARBA" id="ARBA00022763"/>
    </source>
</evidence>
<comment type="miscellaneous">
    <text evidence="8">This enzyme catalyzes only one turnover and therefore is not strictly catalytic. According to one definition, an enzyme is a biocatalyst that acts repeatedly and over many reaction cycles.</text>
</comment>
<evidence type="ECO:0000313" key="12">
    <source>
        <dbReference type="Proteomes" id="UP000271227"/>
    </source>
</evidence>
<dbReference type="GO" id="GO:0032259">
    <property type="term" value="P:methylation"/>
    <property type="evidence" value="ECO:0007669"/>
    <property type="project" value="UniProtKB-KW"/>
</dbReference>
<evidence type="ECO:0000256" key="3">
    <source>
        <dbReference type="ARBA" id="ARBA00022603"/>
    </source>
</evidence>
<comment type="subcellular location">
    <subcellularLocation>
        <location evidence="8">Cytoplasm</location>
    </subcellularLocation>
</comment>
<accession>A0A3M0BZN3</accession>
<evidence type="ECO:0000256" key="6">
    <source>
        <dbReference type="ARBA" id="ARBA00023204"/>
    </source>
</evidence>
<dbReference type="HAMAP" id="MF_00772">
    <property type="entry name" value="OGT"/>
    <property type="match status" value="1"/>
</dbReference>
<evidence type="ECO:0000256" key="4">
    <source>
        <dbReference type="ARBA" id="ARBA00022679"/>
    </source>
</evidence>
<evidence type="ECO:0000256" key="8">
    <source>
        <dbReference type="HAMAP-Rule" id="MF_00772"/>
    </source>
</evidence>
<dbReference type="Pfam" id="PF01035">
    <property type="entry name" value="DNA_binding_1"/>
    <property type="match status" value="1"/>
</dbReference>
<dbReference type="InterPro" id="IPR036388">
    <property type="entry name" value="WH-like_DNA-bd_sf"/>
</dbReference>
<dbReference type="GO" id="GO:0005737">
    <property type="term" value="C:cytoplasm"/>
    <property type="evidence" value="ECO:0007669"/>
    <property type="project" value="UniProtKB-SubCell"/>
</dbReference>
<comment type="similarity">
    <text evidence="2 8">Belongs to the MGMT family.</text>
</comment>
<comment type="catalytic activity">
    <reaction evidence="7 8">
        <text>a 6-O-methyl-2'-deoxyguanosine in DNA + L-cysteinyl-[protein] = S-methyl-L-cysteinyl-[protein] + a 2'-deoxyguanosine in DNA</text>
        <dbReference type="Rhea" id="RHEA:24000"/>
        <dbReference type="Rhea" id="RHEA-COMP:10131"/>
        <dbReference type="Rhea" id="RHEA-COMP:10132"/>
        <dbReference type="Rhea" id="RHEA-COMP:11367"/>
        <dbReference type="Rhea" id="RHEA-COMP:11368"/>
        <dbReference type="ChEBI" id="CHEBI:29950"/>
        <dbReference type="ChEBI" id="CHEBI:82612"/>
        <dbReference type="ChEBI" id="CHEBI:85445"/>
        <dbReference type="ChEBI" id="CHEBI:85448"/>
        <dbReference type="EC" id="2.1.1.63"/>
    </reaction>
</comment>
<reference evidence="11 12" key="1">
    <citation type="submission" date="2018-10" db="EMBL/GenBank/DDBJ databases">
        <title>Genomic Encyclopedia of Archaeal and Bacterial Type Strains, Phase II (KMG-II): from individual species to whole genera.</title>
        <authorList>
            <person name="Goeker M."/>
        </authorList>
    </citation>
    <scope>NUCLEOTIDE SEQUENCE [LARGE SCALE GENOMIC DNA]</scope>
    <source>
        <strain evidence="11 12">DSM 25217</strain>
    </source>
</reference>
<evidence type="ECO:0000256" key="1">
    <source>
        <dbReference type="ARBA" id="ARBA00001286"/>
    </source>
</evidence>
<evidence type="ECO:0000256" key="7">
    <source>
        <dbReference type="ARBA" id="ARBA00049348"/>
    </source>
</evidence>
<dbReference type="PANTHER" id="PTHR10815">
    <property type="entry name" value="METHYLATED-DNA--PROTEIN-CYSTEINE METHYLTRANSFERASE"/>
    <property type="match status" value="1"/>
</dbReference>
<dbReference type="InterPro" id="IPR036217">
    <property type="entry name" value="MethylDNA_cys_MeTrfase_DNAb"/>
</dbReference>
<dbReference type="OrthoDB" id="9802228at2"/>
<dbReference type="InterPro" id="IPR023546">
    <property type="entry name" value="MGMT"/>
</dbReference>
<comment type="catalytic activity">
    <reaction evidence="1 8">
        <text>a 4-O-methyl-thymidine in DNA + L-cysteinyl-[protein] = a thymidine in DNA + S-methyl-L-cysteinyl-[protein]</text>
        <dbReference type="Rhea" id="RHEA:53428"/>
        <dbReference type="Rhea" id="RHEA-COMP:10131"/>
        <dbReference type="Rhea" id="RHEA-COMP:10132"/>
        <dbReference type="Rhea" id="RHEA-COMP:13555"/>
        <dbReference type="Rhea" id="RHEA-COMP:13556"/>
        <dbReference type="ChEBI" id="CHEBI:29950"/>
        <dbReference type="ChEBI" id="CHEBI:82612"/>
        <dbReference type="ChEBI" id="CHEBI:137386"/>
        <dbReference type="ChEBI" id="CHEBI:137387"/>
        <dbReference type="EC" id="2.1.1.63"/>
    </reaction>
</comment>
<keyword evidence="8" id="KW-0963">Cytoplasm</keyword>
<dbReference type="InterPro" id="IPR008332">
    <property type="entry name" value="MethylG_MeTrfase_N"/>
</dbReference>
<comment type="caution">
    <text evidence="11">The sequence shown here is derived from an EMBL/GenBank/DDBJ whole genome shotgun (WGS) entry which is preliminary data.</text>
</comment>
<keyword evidence="6 8" id="KW-0234">DNA repair</keyword>
<sequence length="150" mass="16173">MPQLSLHTPISDLTVTEIGGELVALDWGWAMEQTRTPLLVEAKRQLDAYFDGDLTEFDLPLAPGGSGFQDRVWSKMCEIPYGRTMTYGDVAKQLNSSARAVGTACGRNPLPILIPCHRITAANGLGGYSGDGGLWTKEALLVLEGVLLPQ</sequence>
<keyword evidence="12" id="KW-1185">Reference proteome</keyword>
<evidence type="ECO:0000313" key="11">
    <source>
        <dbReference type="EMBL" id="RMB01847.1"/>
    </source>
</evidence>
<dbReference type="EMBL" id="REFR01000015">
    <property type="protein sequence ID" value="RMB01847.1"/>
    <property type="molecule type" value="Genomic_DNA"/>
</dbReference>
<dbReference type="InterPro" id="IPR014048">
    <property type="entry name" value="MethylDNA_cys_MeTrfase_DNA-bd"/>
</dbReference>
<dbReference type="Proteomes" id="UP000271227">
    <property type="component" value="Unassembled WGS sequence"/>
</dbReference>
<dbReference type="SUPFAM" id="SSF46767">
    <property type="entry name" value="Methylated DNA-protein cysteine methyltransferase, C-terminal domain"/>
    <property type="match status" value="1"/>
</dbReference>
<dbReference type="SUPFAM" id="SSF53155">
    <property type="entry name" value="Methylated DNA-protein cysteine methyltransferase domain"/>
    <property type="match status" value="1"/>
</dbReference>
<dbReference type="AlphaFoldDB" id="A0A3M0BZN3"/>
<proteinExistence type="inferred from homology"/>
<dbReference type="GO" id="GO:0003908">
    <property type="term" value="F:methylated-DNA-[protein]-cysteine S-methyltransferase activity"/>
    <property type="evidence" value="ECO:0007669"/>
    <property type="project" value="UniProtKB-UniRule"/>
</dbReference>
<dbReference type="EC" id="2.1.1.63" evidence="8"/>
<protein>
    <recommendedName>
        <fullName evidence="8">Methylated-DNA--protein-cysteine methyltransferase</fullName>
        <ecNumber evidence="8">2.1.1.63</ecNumber>
    </recommendedName>
    <alternativeName>
        <fullName evidence="8">6-O-methylguanine-DNA methyltransferase</fullName>
        <shortName evidence="8">MGMT</shortName>
    </alternativeName>
    <alternativeName>
        <fullName evidence="8">O-6-methylguanine-DNA-alkyltransferase</fullName>
    </alternativeName>
</protein>
<dbReference type="CDD" id="cd06445">
    <property type="entry name" value="ATase"/>
    <property type="match status" value="1"/>
</dbReference>
<dbReference type="InterPro" id="IPR036631">
    <property type="entry name" value="MGMT_N_sf"/>
</dbReference>
<dbReference type="Pfam" id="PF02870">
    <property type="entry name" value="Methyltransf_1N"/>
    <property type="match status" value="1"/>
</dbReference>
<dbReference type="InParanoid" id="A0A3M0BZN3"/>
<dbReference type="PANTHER" id="PTHR10815:SF13">
    <property type="entry name" value="METHYLATED-DNA--PROTEIN-CYSTEINE METHYLTRANSFERASE"/>
    <property type="match status" value="1"/>
</dbReference>
<dbReference type="GO" id="GO:0006307">
    <property type="term" value="P:DNA alkylation repair"/>
    <property type="evidence" value="ECO:0007669"/>
    <property type="project" value="UniProtKB-UniRule"/>
</dbReference>
<dbReference type="Gene3D" id="3.30.160.70">
    <property type="entry name" value="Methylated DNA-protein cysteine methyltransferase domain"/>
    <property type="match status" value="1"/>
</dbReference>
<evidence type="ECO:0000259" key="9">
    <source>
        <dbReference type="Pfam" id="PF01035"/>
    </source>
</evidence>
<dbReference type="RefSeq" id="WP_121940001.1">
    <property type="nucleotide sequence ID" value="NZ_REFR01000015.1"/>
</dbReference>
<feature type="domain" description="Methylguanine DNA methyltransferase ribonuclease-like" evidence="10">
    <location>
        <begin position="6"/>
        <end position="63"/>
    </location>
</feature>
<evidence type="ECO:0000256" key="2">
    <source>
        <dbReference type="ARBA" id="ARBA00008711"/>
    </source>
</evidence>
<feature type="active site" description="Nucleophile; methyl group acceptor" evidence="8">
    <location>
        <position position="116"/>
    </location>
</feature>
<evidence type="ECO:0000259" key="10">
    <source>
        <dbReference type="Pfam" id="PF02870"/>
    </source>
</evidence>
<comment type="function">
    <text evidence="8">Involved in the cellular defense against the biological effects of O6-methylguanine (O6-MeG) and O4-methylthymine (O4-MeT) in DNA. Repairs the methylated nucleobase in DNA by stoichiometrically transferring the methyl group to a cysteine residue in the enzyme. This is a suicide reaction: the enzyme is irreversibly inactivated.</text>
</comment>
<name>A0A3M0BZN3_9PROT</name>
<gene>
    <name evidence="11" type="ORF">BXY39_3354</name>
</gene>
<keyword evidence="4 8" id="KW-0808">Transferase</keyword>
<keyword evidence="5 8" id="KW-0227">DNA damage</keyword>
<dbReference type="Gene3D" id="1.10.10.10">
    <property type="entry name" value="Winged helix-like DNA-binding domain superfamily/Winged helix DNA-binding domain"/>
    <property type="match status" value="1"/>
</dbReference>